<dbReference type="Proteomes" id="UP000192333">
    <property type="component" value="Chromosome I"/>
</dbReference>
<dbReference type="EMBL" id="LT838813">
    <property type="protein sequence ID" value="SMD42783.1"/>
    <property type="molecule type" value="Genomic_DNA"/>
</dbReference>
<dbReference type="InterPro" id="IPR045749">
    <property type="entry name" value="DUF6090"/>
</dbReference>
<dbReference type="RefSeq" id="WP_084119549.1">
    <property type="nucleotide sequence ID" value="NZ_LT838813.1"/>
</dbReference>
<proteinExistence type="predicted"/>
<name>A0A1W2H1J5_9BACT</name>
<evidence type="ECO:0000313" key="2">
    <source>
        <dbReference type="EMBL" id="SMD42783.1"/>
    </source>
</evidence>
<accession>A0A1W2H1J5</accession>
<keyword evidence="1" id="KW-0472">Membrane</keyword>
<organism evidence="2 3">
    <name type="scientific">Aquiflexum balticum DSM 16537</name>
    <dbReference type="NCBI Taxonomy" id="758820"/>
    <lineage>
        <taxon>Bacteria</taxon>
        <taxon>Pseudomonadati</taxon>
        <taxon>Bacteroidota</taxon>
        <taxon>Cytophagia</taxon>
        <taxon>Cytophagales</taxon>
        <taxon>Cyclobacteriaceae</taxon>
        <taxon>Aquiflexum</taxon>
    </lineage>
</organism>
<dbReference type="STRING" id="758820.SAMN00777080_1348"/>
<dbReference type="Pfam" id="PF19578">
    <property type="entry name" value="DUF6090"/>
    <property type="match status" value="1"/>
</dbReference>
<keyword evidence="3" id="KW-1185">Reference proteome</keyword>
<feature type="transmembrane region" description="Helical" evidence="1">
    <location>
        <begin position="21"/>
        <end position="40"/>
    </location>
</feature>
<protein>
    <submittedName>
        <fullName evidence="2">Uncharacterized protein</fullName>
    </submittedName>
</protein>
<evidence type="ECO:0000256" key="1">
    <source>
        <dbReference type="SAM" id="Phobius"/>
    </source>
</evidence>
<sequence>MISFFRKIRQKLLEGNKTANYLKYAAGEIFLVVIGILIALQVNNWNEDRKALRSEEQFLKNIKSELIRDKEYLRKIKDLAHHKIQLFEQLKTKLPDIYYTDKPLLDSLMREYFINLETFFPLTGTFDAGVSGNEISSYRNEVLKTQVFNLYNASYGRLNRYRDIMIDRWDYFVRSYSYERFSGQLGQMDEKDLEKLQGDLAYITKMFELYLQRLTEADLEIQRILDEEN</sequence>
<gene>
    <name evidence="2" type="ORF">SAMN00777080_1348</name>
</gene>
<dbReference type="OrthoDB" id="822590at2"/>
<dbReference type="AlphaFoldDB" id="A0A1W2H1J5"/>
<reference evidence="3" key="1">
    <citation type="submission" date="2017-04" db="EMBL/GenBank/DDBJ databases">
        <authorList>
            <person name="Varghese N."/>
            <person name="Submissions S."/>
        </authorList>
    </citation>
    <scope>NUCLEOTIDE SEQUENCE [LARGE SCALE GENOMIC DNA]</scope>
    <source>
        <strain evidence="3">DSM 16537</strain>
    </source>
</reference>
<keyword evidence="1" id="KW-0812">Transmembrane</keyword>
<keyword evidence="1" id="KW-1133">Transmembrane helix</keyword>
<evidence type="ECO:0000313" key="3">
    <source>
        <dbReference type="Proteomes" id="UP000192333"/>
    </source>
</evidence>